<evidence type="ECO:0000256" key="3">
    <source>
        <dbReference type="PIRSR" id="PIRSR001365-1"/>
    </source>
</evidence>
<dbReference type="EMBL" id="CP014671">
    <property type="protein sequence ID" value="ANX02818.1"/>
    <property type="molecule type" value="Genomic_DNA"/>
</dbReference>
<evidence type="ECO:0000313" key="5">
    <source>
        <dbReference type="Proteomes" id="UP000092952"/>
    </source>
</evidence>
<evidence type="ECO:0000313" key="4">
    <source>
        <dbReference type="EMBL" id="ANX02818.1"/>
    </source>
</evidence>
<dbReference type="InterPro" id="IPR002220">
    <property type="entry name" value="DapA-like"/>
</dbReference>
<dbReference type="SMART" id="SM01130">
    <property type="entry name" value="DHDPS"/>
    <property type="match status" value="1"/>
</dbReference>
<organism evidence="4 5">
    <name type="scientific">Immundisolibacter cernigliae</name>
    <dbReference type="NCBI Taxonomy" id="1810504"/>
    <lineage>
        <taxon>Bacteria</taxon>
        <taxon>Pseudomonadati</taxon>
        <taxon>Pseudomonadota</taxon>
        <taxon>Gammaproteobacteria</taxon>
        <taxon>Immundisolibacterales</taxon>
        <taxon>Immundisolibacteraceae</taxon>
        <taxon>Immundisolibacter</taxon>
    </lineage>
</organism>
<dbReference type="SUPFAM" id="SSF51569">
    <property type="entry name" value="Aldolase"/>
    <property type="match status" value="1"/>
</dbReference>
<dbReference type="KEGG" id="gbi:PG2T_00470"/>
<dbReference type="InParanoid" id="A0A1B1YQ02"/>
<dbReference type="PANTHER" id="PTHR12128:SF51">
    <property type="entry name" value="BLL4205 PROTEIN"/>
    <property type="match status" value="1"/>
</dbReference>
<evidence type="ECO:0000256" key="1">
    <source>
        <dbReference type="ARBA" id="ARBA00023239"/>
    </source>
</evidence>
<comment type="similarity">
    <text evidence="2">Belongs to the DapA family.</text>
</comment>
<reference evidence="5" key="1">
    <citation type="submission" date="2016-03" db="EMBL/GenBank/DDBJ databases">
        <title>Complete genome sequence of Solimmundus cernigliae, representing a novel lineage of polycyclic aromatic hydrocarbon degraders within the Gammaproteobacteria.</title>
        <authorList>
            <person name="Singleton D.R."/>
            <person name="Dickey A.N."/>
            <person name="Scholl E.H."/>
            <person name="Wright F.A."/>
            <person name="Aitken M.D."/>
        </authorList>
    </citation>
    <scope>NUCLEOTIDE SEQUENCE [LARGE SCALE GENOMIC DNA]</scope>
    <source>
        <strain evidence="5">TR3.2</strain>
    </source>
</reference>
<dbReference type="OrthoDB" id="9778880at2"/>
<dbReference type="InterPro" id="IPR013785">
    <property type="entry name" value="Aldolase_TIM"/>
</dbReference>
<dbReference type="PANTHER" id="PTHR12128">
    <property type="entry name" value="DIHYDRODIPICOLINATE SYNTHASE"/>
    <property type="match status" value="1"/>
</dbReference>
<keyword evidence="1 2" id="KW-0456">Lyase</keyword>
<proteinExistence type="inferred from homology"/>
<dbReference type="GO" id="GO:0008840">
    <property type="term" value="F:4-hydroxy-tetrahydrodipicolinate synthase activity"/>
    <property type="evidence" value="ECO:0007669"/>
    <property type="project" value="TreeGrafter"/>
</dbReference>
<feature type="active site" description="Schiff-base intermediate with substrate" evidence="3">
    <location>
        <position position="174"/>
    </location>
</feature>
<keyword evidence="5" id="KW-1185">Reference proteome</keyword>
<dbReference type="CDD" id="cd00408">
    <property type="entry name" value="DHDPS-like"/>
    <property type="match status" value="1"/>
</dbReference>
<sequence>MDYTRSEAKAWAGKTFHGFFEAPFTPIDANGEIDAKQLQENIDRYIELGVDGLVVGGFIAELWTMTYQDWLRYHQLVAQAVRGRVPLFTIILESSAKQAVEKLAYVQKLGYDGAEIMNPSVQLRSDDEIFDFMKYVADRSPLALVLYRTPMPGTLMSMDLIVRLAEIDTIVGVKQGSFSRSDTLVLRRRARPDFIVSEPMESFFLDDLRAGGQVLWAAFWYLAYGKLRPLMREYYTLGRAGRWEEARKPWEALQPARVFFEDLATDMARTGTYASHIAMMKPWMEAIGFPVGPVLPPVRSLPAERREWLVDQLKKLGVA</sequence>
<dbReference type="Pfam" id="PF00701">
    <property type="entry name" value="DHDPS"/>
    <property type="match status" value="1"/>
</dbReference>
<dbReference type="Proteomes" id="UP000092952">
    <property type="component" value="Chromosome"/>
</dbReference>
<dbReference type="Gene3D" id="3.20.20.70">
    <property type="entry name" value="Aldolase class I"/>
    <property type="match status" value="1"/>
</dbReference>
<protein>
    <submittedName>
        <fullName evidence="4">Dihydrodipicolinate synthase family protein</fullName>
    </submittedName>
</protein>
<dbReference type="PIRSF" id="PIRSF001365">
    <property type="entry name" value="DHDPS"/>
    <property type="match status" value="1"/>
</dbReference>
<dbReference type="RefSeq" id="WP_068802333.1">
    <property type="nucleotide sequence ID" value="NZ_CP014671.1"/>
</dbReference>
<dbReference type="AlphaFoldDB" id="A0A1B1YQ02"/>
<name>A0A1B1YQ02_9GAMM</name>
<accession>A0A1B1YQ02</accession>
<gene>
    <name evidence="4" type="ORF">PG2T_00470</name>
</gene>
<evidence type="ECO:0000256" key="2">
    <source>
        <dbReference type="PIRNR" id="PIRNR001365"/>
    </source>
</evidence>
<dbReference type="STRING" id="1810504.PG2T_00470"/>
<feature type="active site" description="Proton donor/acceptor" evidence="3">
    <location>
        <position position="147"/>
    </location>
</feature>